<comment type="caution">
    <text evidence="1">The sequence shown here is derived from an EMBL/GenBank/DDBJ whole genome shotgun (WGS) entry which is preliminary data.</text>
</comment>
<accession>A0ABV2AHK2</accession>
<evidence type="ECO:0000313" key="2">
    <source>
        <dbReference type="Proteomes" id="UP001439008"/>
    </source>
</evidence>
<name>A0ABV2AHK2_9EUKA</name>
<proteinExistence type="predicted"/>
<keyword evidence="2" id="KW-1185">Reference proteome</keyword>
<gene>
    <name evidence="1" type="ORF">MHBO_001025</name>
</gene>
<organism evidence="1 2">
    <name type="scientific">Bonamia ostreae</name>
    <dbReference type="NCBI Taxonomy" id="126728"/>
    <lineage>
        <taxon>Eukaryota</taxon>
        <taxon>Sar</taxon>
        <taxon>Rhizaria</taxon>
        <taxon>Endomyxa</taxon>
        <taxon>Ascetosporea</taxon>
        <taxon>Haplosporida</taxon>
        <taxon>Bonamia</taxon>
    </lineage>
</organism>
<evidence type="ECO:0008006" key="3">
    <source>
        <dbReference type="Google" id="ProtNLM"/>
    </source>
</evidence>
<dbReference type="Proteomes" id="UP001439008">
    <property type="component" value="Unassembled WGS sequence"/>
</dbReference>
<protein>
    <recommendedName>
        <fullName evidence="3">Sushi domain-containing protein</fullName>
    </recommendedName>
</protein>
<evidence type="ECO:0000313" key="1">
    <source>
        <dbReference type="EMBL" id="MES1919161.1"/>
    </source>
</evidence>
<dbReference type="EMBL" id="JBDODL010000213">
    <property type="protein sequence ID" value="MES1919161.1"/>
    <property type="molecule type" value="Genomic_DNA"/>
</dbReference>
<reference evidence="1 2" key="1">
    <citation type="journal article" date="2024" name="BMC Biol.">
        <title>Comparative genomics of Ascetosporea gives new insight into the evolutionary basis for animal parasitism in Rhizaria.</title>
        <authorList>
            <person name="Hiltunen Thoren M."/>
            <person name="Onut-Brannstrom I."/>
            <person name="Alfjorden A."/>
            <person name="Peckova H."/>
            <person name="Swords F."/>
            <person name="Hooper C."/>
            <person name="Holzer A.S."/>
            <person name="Bass D."/>
            <person name="Burki F."/>
        </authorList>
    </citation>
    <scope>NUCLEOTIDE SEQUENCE [LARGE SCALE GENOMIC DNA]</scope>
    <source>
        <strain evidence="1">20-A016</strain>
    </source>
</reference>
<sequence>MSIQCLHNPKSNPFVVKCDEKNQFVLADSEKIFSESFYKQHCDAKCVLDDLRAILHPSIDENCGKEYFSEGDSCQVFCANQHTTFNFKSPVKSTIVTCKEDWVYNLNGHENVFEKIKDDQNFACVDNLDCIETLPFIKNADSEKIKYCYNTRNKSTCKIVCRNNYKFYGDHPVCNEGVWNSKTSFCLSKVSPGFAIL</sequence>